<feature type="domain" description="Peptidase M20 dimerisation" evidence="4">
    <location>
        <begin position="186"/>
        <end position="279"/>
    </location>
</feature>
<dbReference type="EMBL" id="FUZT01000001">
    <property type="protein sequence ID" value="SKC39792.1"/>
    <property type="molecule type" value="Genomic_DNA"/>
</dbReference>
<feature type="binding site" evidence="3">
    <location>
        <position position="101"/>
    </location>
    <ligand>
        <name>Mn(2+)</name>
        <dbReference type="ChEBI" id="CHEBI:29035"/>
        <label>2</label>
    </ligand>
</feature>
<feature type="binding site" evidence="3">
    <location>
        <position position="103"/>
    </location>
    <ligand>
        <name>Mn(2+)</name>
        <dbReference type="ChEBI" id="CHEBI:29035"/>
        <label>2</label>
    </ligand>
</feature>
<feature type="binding site" evidence="3">
    <location>
        <position position="362"/>
    </location>
    <ligand>
        <name>Mn(2+)</name>
        <dbReference type="ChEBI" id="CHEBI:29035"/>
        <label>2</label>
    </ligand>
</feature>
<keyword evidence="3" id="KW-0479">Metal-binding</keyword>
<feature type="binding site" evidence="3">
    <location>
        <position position="163"/>
    </location>
    <ligand>
        <name>Mn(2+)</name>
        <dbReference type="ChEBI" id="CHEBI:29035"/>
        <label>2</label>
    </ligand>
</feature>
<dbReference type="InterPro" id="IPR002933">
    <property type="entry name" value="Peptidase_M20"/>
</dbReference>
<dbReference type="InterPro" id="IPR036264">
    <property type="entry name" value="Bact_exopeptidase_dim_dom"/>
</dbReference>
<dbReference type="STRING" id="36842.SAMN02194393_00502"/>
<dbReference type="Gene3D" id="3.30.70.360">
    <property type="match status" value="1"/>
</dbReference>
<dbReference type="PANTHER" id="PTHR11014">
    <property type="entry name" value="PEPTIDASE M20 FAMILY MEMBER"/>
    <property type="match status" value="1"/>
</dbReference>
<gene>
    <name evidence="5" type="ORF">SAMN02194393_00502</name>
</gene>
<feature type="binding site" evidence="3">
    <location>
        <position position="137"/>
    </location>
    <ligand>
        <name>Mn(2+)</name>
        <dbReference type="ChEBI" id="CHEBI:29035"/>
        <label>2</label>
    </ligand>
</feature>
<name>A0A1T5IL52_9FIRM</name>
<dbReference type="GO" id="GO:0046872">
    <property type="term" value="F:metal ion binding"/>
    <property type="evidence" value="ECO:0007669"/>
    <property type="project" value="UniProtKB-KW"/>
</dbReference>
<keyword evidence="6" id="KW-1185">Reference proteome</keyword>
<dbReference type="RefSeq" id="WP_079489090.1">
    <property type="nucleotide sequence ID" value="NZ_FUZT01000001.1"/>
</dbReference>
<dbReference type="Pfam" id="PF07687">
    <property type="entry name" value="M20_dimer"/>
    <property type="match status" value="1"/>
</dbReference>
<dbReference type="FunFam" id="3.30.70.360:FF:000014">
    <property type="entry name" value="N-acyl-L-amino acid amidohydrolase"/>
    <property type="match status" value="1"/>
</dbReference>
<evidence type="ECO:0000313" key="6">
    <source>
        <dbReference type="Proteomes" id="UP000190285"/>
    </source>
</evidence>
<dbReference type="NCBIfam" id="TIGR01891">
    <property type="entry name" value="amidohydrolases"/>
    <property type="match status" value="1"/>
</dbReference>
<dbReference type="OrthoDB" id="9776731at2"/>
<accession>A0A1T5IL52</accession>
<keyword evidence="3" id="KW-0464">Manganese</keyword>
<evidence type="ECO:0000259" key="4">
    <source>
        <dbReference type="Pfam" id="PF07687"/>
    </source>
</evidence>
<protein>
    <submittedName>
        <fullName evidence="5">Amidohydrolase</fullName>
    </submittedName>
</protein>
<evidence type="ECO:0000256" key="1">
    <source>
        <dbReference type="ARBA" id="ARBA00006153"/>
    </source>
</evidence>
<dbReference type="Proteomes" id="UP000190285">
    <property type="component" value="Unassembled WGS sequence"/>
</dbReference>
<organism evidence="5 6">
    <name type="scientific">Maledivibacter halophilus</name>
    <dbReference type="NCBI Taxonomy" id="36842"/>
    <lineage>
        <taxon>Bacteria</taxon>
        <taxon>Bacillati</taxon>
        <taxon>Bacillota</taxon>
        <taxon>Clostridia</taxon>
        <taxon>Peptostreptococcales</taxon>
        <taxon>Caminicellaceae</taxon>
        <taxon>Maledivibacter</taxon>
    </lineage>
</organism>
<keyword evidence="2 5" id="KW-0378">Hydrolase</keyword>
<reference evidence="6" key="1">
    <citation type="submission" date="2017-02" db="EMBL/GenBank/DDBJ databases">
        <authorList>
            <person name="Varghese N."/>
            <person name="Submissions S."/>
        </authorList>
    </citation>
    <scope>NUCLEOTIDE SEQUENCE [LARGE SCALE GENOMIC DNA]</scope>
    <source>
        <strain evidence="6">M1</strain>
    </source>
</reference>
<comment type="cofactor">
    <cofactor evidence="3">
        <name>Mn(2+)</name>
        <dbReference type="ChEBI" id="CHEBI:29035"/>
    </cofactor>
    <text evidence="3">The Mn(2+) ion enhances activity.</text>
</comment>
<dbReference type="SUPFAM" id="SSF55031">
    <property type="entry name" value="Bacterial exopeptidase dimerisation domain"/>
    <property type="match status" value="1"/>
</dbReference>
<sequence length="390" mass="42272">MISLKENAYKIEGKLVEIRRHLHMNPELSFKEFKTGKYVSKYLNELGITVVQEIGKTGVLGILEGVKEGKVVALRGDMDGLPIIERNEVPYKSKNQNMHACGHDVHTTCLLGAAILLSSIKDSLPGTVKFIFQPAEEINEGALAMIEDGVLENPKVDAIYGLHNSPNISVGNVGVKCGPLMSAVDTIKIKIYGESGHGAVPHKARDAIVAASAVVQSLQTIVSRKISAFETAVVSIGTIHGGQANNVISDYVEMTGTVRTYNAEVRKSIPKIMGRIIKDICSALDTEGKLEYEFTLPAVINDEYITRIGKKAVAKISGKESIVIPDLSGGGEDFALYQEKVPGCFYFLGVRNESKGIVNEWHHPKFDIDEKALPIGAGILAQSALEFLTD</sequence>
<dbReference type="SUPFAM" id="SSF53187">
    <property type="entry name" value="Zn-dependent exopeptidases"/>
    <property type="match status" value="1"/>
</dbReference>
<dbReference type="CDD" id="cd03886">
    <property type="entry name" value="M20_Acy1"/>
    <property type="match status" value="1"/>
</dbReference>
<dbReference type="PANTHER" id="PTHR11014:SF63">
    <property type="entry name" value="METALLOPEPTIDASE, PUTATIVE (AFU_ORTHOLOGUE AFUA_6G09600)-RELATED"/>
    <property type="match status" value="1"/>
</dbReference>
<dbReference type="InterPro" id="IPR011650">
    <property type="entry name" value="Peptidase_M20_dimer"/>
</dbReference>
<dbReference type="AlphaFoldDB" id="A0A1T5IL52"/>
<dbReference type="PIRSF" id="PIRSF005962">
    <property type="entry name" value="Pept_M20D_amidohydro"/>
    <property type="match status" value="1"/>
</dbReference>
<evidence type="ECO:0000256" key="2">
    <source>
        <dbReference type="ARBA" id="ARBA00022801"/>
    </source>
</evidence>
<comment type="similarity">
    <text evidence="1">Belongs to the peptidase M20 family.</text>
</comment>
<evidence type="ECO:0000313" key="5">
    <source>
        <dbReference type="EMBL" id="SKC39792.1"/>
    </source>
</evidence>
<proteinExistence type="inferred from homology"/>
<evidence type="ECO:0000256" key="3">
    <source>
        <dbReference type="PIRSR" id="PIRSR005962-1"/>
    </source>
</evidence>
<dbReference type="Gene3D" id="3.40.630.10">
    <property type="entry name" value="Zn peptidases"/>
    <property type="match status" value="1"/>
</dbReference>
<dbReference type="InterPro" id="IPR017439">
    <property type="entry name" value="Amidohydrolase"/>
</dbReference>
<dbReference type="GO" id="GO:0016787">
    <property type="term" value="F:hydrolase activity"/>
    <property type="evidence" value="ECO:0007669"/>
    <property type="project" value="UniProtKB-KW"/>
</dbReference>
<dbReference type="Pfam" id="PF01546">
    <property type="entry name" value="Peptidase_M20"/>
    <property type="match status" value="1"/>
</dbReference>